<dbReference type="GO" id="GO:0005524">
    <property type="term" value="F:ATP binding"/>
    <property type="evidence" value="ECO:0007669"/>
    <property type="project" value="UniProtKB-UniRule"/>
</dbReference>
<feature type="binding site" evidence="16">
    <location>
        <begin position="6"/>
        <end position="13"/>
    </location>
    <ligand>
        <name>ATP</name>
        <dbReference type="ChEBI" id="CHEBI:30616"/>
    </ligand>
</feature>
<protein>
    <recommendedName>
        <fullName evidence="15 16">Type III pantothenate kinase</fullName>
        <ecNumber evidence="6 16">2.7.1.33</ecNumber>
    </recommendedName>
    <alternativeName>
        <fullName evidence="16">PanK-III</fullName>
    </alternativeName>
    <alternativeName>
        <fullName evidence="16">Pantothenic acid kinase</fullName>
    </alternativeName>
</protein>
<dbReference type="PANTHER" id="PTHR34265:SF1">
    <property type="entry name" value="TYPE III PANTOTHENATE KINASE"/>
    <property type="match status" value="1"/>
</dbReference>
<comment type="pathway">
    <text evidence="4 16">Cofactor biosynthesis; coenzyme A biosynthesis; CoA from (R)-pantothenate: step 1/5.</text>
</comment>
<proteinExistence type="inferred from homology"/>
<dbReference type="Proteomes" id="UP000541535">
    <property type="component" value="Unassembled WGS sequence"/>
</dbReference>
<organism evidence="17 18">
    <name type="scientific">Pseudoduganella violacea</name>
    <dbReference type="NCBI Taxonomy" id="1715466"/>
    <lineage>
        <taxon>Bacteria</taxon>
        <taxon>Pseudomonadati</taxon>
        <taxon>Pseudomonadota</taxon>
        <taxon>Betaproteobacteria</taxon>
        <taxon>Burkholderiales</taxon>
        <taxon>Oxalobacteraceae</taxon>
        <taxon>Telluria group</taxon>
        <taxon>Pseudoduganella</taxon>
    </lineage>
</organism>
<keyword evidence="18" id="KW-1185">Reference proteome</keyword>
<evidence type="ECO:0000256" key="13">
    <source>
        <dbReference type="ARBA" id="ARBA00022993"/>
    </source>
</evidence>
<evidence type="ECO:0000313" key="17">
    <source>
        <dbReference type="EMBL" id="MBB3119063.1"/>
    </source>
</evidence>
<evidence type="ECO:0000256" key="8">
    <source>
        <dbReference type="ARBA" id="ARBA00022679"/>
    </source>
</evidence>
<name>A0A7W5FUD5_9BURK</name>
<dbReference type="Gene3D" id="3.30.420.40">
    <property type="match status" value="2"/>
</dbReference>
<keyword evidence="10 16" id="KW-0418">Kinase</keyword>
<dbReference type="AlphaFoldDB" id="A0A7W5FUD5"/>
<reference evidence="17 18" key="1">
    <citation type="submission" date="2020-08" db="EMBL/GenBank/DDBJ databases">
        <title>Genomic Encyclopedia of Type Strains, Phase III (KMG-III): the genomes of soil and plant-associated and newly described type strains.</title>
        <authorList>
            <person name="Whitman W."/>
        </authorList>
    </citation>
    <scope>NUCLEOTIDE SEQUENCE [LARGE SCALE GENOMIC DNA]</scope>
    <source>
        <strain evidence="17 18">CECT 8897</strain>
    </source>
</reference>
<evidence type="ECO:0000256" key="2">
    <source>
        <dbReference type="ARBA" id="ARBA00001958"/>
    </source>
</evidence>
<feature type="binding site" evidence="16">
    <location>
        <position position="105"/>
    </location>
    <ligand>
        <name>substrate</name>
    </ligand>
</feature>
<keyword evidence="8 16" id="KW-0808">Transferase</keyword>
<dbReference type="UniPathway" id="UPA00241">
    <property type="reaction ID" value="UER00352"/>
</dbReference>
<feature type="binding site" evidence="16">
    <location>
        <position position="191"/>
    </location>
    <ligand>
        <name>substrate</name>
    </ligand>
</feature>
<keyword evidence="12 16" id="KW-0630">Potassium</keyword>
<dbReference type="RefSeq" id="WP_183440932.1">
    <property type="nucleotide sequence ID" value="NZ_JACHXD010000005.1"/>
</dbReference>
<comment type="cofactor">
    <cofactor evidence="2">
        <name>K(+)</name>
        <dbReference type="ChEBI" id="CHEBI:29103"/>
    </cofactor>
</comment>
<keyword evidence="9 16" id="KW-0547">Nucleotide-binding</keyword>
<evidence type="ECO:0000256" key="1">
    <source>
        <dbReference type="ARBA" id="ARBA00001206"/>
    </source>
</evidence>
<comment type="subcellular location">
    <subcellularLocation>
        <location evidence="3 16">Cytoplasm</location>
    </subcellularLocation>
</comment>
<evidence type="ECO:0000256" key="4">
    <source>
        <dbReference type="ARBA" id="ARBA00005225"/>
    </source>
</evidence>
<feature type="binding site" evidence="16">
    <location>
        <begin position="112"/>
        <end position="115"/>
    </location>
    <ligand>
        <name>substrate</name>
    </ligand>
</feature>
<keyword evidence="7 16" id="KW-0963">Cytoplasm</keyword>
<keyword evidence="11 16" id="KW-0067">ATP-binding</keyword>
<evidence type="ECO:0000256" key="6">
    <source>
        <dbReference type="ARBA" id="ARBA00012102"/>
    </source>
</evidence>
<dbReference type="Pfam" id="PF03309">
    <property type="entry name" value="Pan_kinase"/>
    <property type="match status" value="1"/>
</dbReference>
<evidence type="ECO:0000256" key="14">
    <source>
        <dbReference type="ARBA" id="ARBA00038036"/>
    </source>
</evidence>
<feature type="active site" description="Proton acceptor" evidence="16">
    <location>
        <position position="114"/>
    </location>
</feature>
<evidence type="ECO:0000256" key="11">
    <source>
        <dbReference type="ARBA" id="ARBA00022840"/>
    </source>
</evidence>
<evidence type="ECO:0000256" key="16">
    <source>
        <dbReference type="HAMAP-Rule" id="MF_01274"/>
    </source>
</evidence>
<evidence type="ECO:0000256" key="3">
    <source>
        <dbReference type="ARBA" id="ARBA00004496"/>
    </source>
</evidence>
<evidence type="ECO:0000256" key="15">
    <source>
        <dbReference type="ARBA" id="ARBA00040883"/>
    </source>
</evidence>
<dbReference type="CDD" id="cd24015">
    <property type="entry name" value="ASKHA_NBD_PanK-III"/>
    <property type="match status" value="1"/>
</dbReference>
<dbReference type="InterPro" id="IPR043129">
    <property type="entry name" value="ATPase_NBD"/>
</dbReference>
<dbReference type="SUPFAM" id="SSF53067">
    <property type="entry name" value="Actin-like ATPase domain"/>
    <property type="match status" value="2"/>
</dbReference>
<comment type="function">
    <text evidence="16">Catalyzes the phosphorylation of pantothenate (Pan), the first step in CoA biosynthesis.</text>
</comment>
<dbReference type="HAMAP" id="MF_01274">
    <property type="entry name" value="Pantothen_kinase_3"/>
    <property type="match status" value="1"/>
</dbReference>
<dbReference type="GO" id="GO:0005737">
    <property type="term" value="C:cytoplasm"/>
    <property type="evidence" value="ECO:0007669"/>
    <property type="project" value="UniProtKB-SubCell"/>
</dbReference>
<evidence type="ECO:0000256" key="9">
    <source>
        <dbReference type="ARBA" id="ARBA00022741"/>
    </source>
</evidence>
<evidence type="ECO:0000256" key="12">
    <source>
        <dbReference type="ARBA" id="ARBA00022958"/>
    </source>
</evidence>
<evidence type="ECO:0000256" key="7">
    <source>
        <dbReference type="ARBA" id="ARBA00022490"/>
    </source>
</evidence>
<comment type="catalytic activity">
    <reaction evidence="1 16">
        <text>(R)-pantothenate + ATP = (R)-4'-phosphopantothenate + ADP + H(+)</text>
        <dbReference type="Rhea" id="RHEA:16373"/>
        <dbReference type="ChEBI" id="CHEBI:10986"/>
        <dbReference type="ChEBI" id="CHEBI:15378"/>
        <dbReference type="ChEBI" id="CHEBI:29032"/>
        <dbReference type="ChEBI" id="CHEBI:30616"/>
        <dbReference type="ChEBI" id="CHEBI:456216"/>
        <dbReference type="EC" id="2.7.1.33"/>
    </reaction>
</comment>
<dbReference type="NCBIfam" id="TIGR00671">
    <property type="entry name" value="baf"/>
    <property type="match status" value="1"/>
</dbReference>
<feature type="binding site" evidence="16">
    <location>
        <position position="138"/>
    </location>
    <ligand>
        <name>ATP</name>
        <dbReference type="ChEBI" id="CHEBI:30616"/>
    </ligand>
</feature>
<evidence type="ECO:0000313" key="18">
    <source>
        <dbReference type="Proteomes" id="UP000541535"/>
    </source>
</evidence>
<comment type="caution">
    <text evidence="17">The sequence shown here is derived from an EMBL/GenBank/DDBJ whole genome shotgun (WGS) entry which is preliminary data.</text>
</comment>
<comment type="cofactor">
    <cofactor evidence="16">
        <name>NH4(+)</name>
        <dbReference type="ChEBI" id="CHEBI:28938"/>
    </cofactor>
    <cofactor evidence="16">
        <name>K(+)</name>
        <dbReference type="ChEBI" id="CHEBI:29103"/>
    </cofactor>
    <text evidence="16">A monovalent cation. Ammonium or potassium.</text>
</comment>
<dbReference type="EMBL" id="JACHXD010000005">
    <property type="protein sequence ID" value="MBB3119063.1"/>
    <property type="molecule type" value="Genomic_DNA"/>
</dbReference>
<dbReference type="GO" id="GO:0015937">
    <property type="term" value="P:coenzyme A biosynthetic process"/>
    <property type="evidence" value="ECO:0007669"/>
    <property type="project" value="UniProtKB-UniRule"/>
</dbReference>
<evidence type="ECO:0000256" key="10">
    <source>
        <dbReference type="ARBA" id="ARBA00022777"/>
    </source>
</evidence>
<dbReference type="PANTHER" id="PTHR34265">
    <property type="entry name" value="TYPE III PANTOTHENATE KINASE"/>
    <property type="match status" value="1"/>
</dbReference>
<comment type="similarity">
    <text evidence="14 16">Belongs to the type III pantothenate kinase family.</text>
</comment>
<dbReference type="InterPro" id="IPR004619">
    <property type="entry name" value="Type_III_PanK"/>
</dbReference>
<sequence>MKLLIDAGNTRIKWALVDETAATLGAWLASGAVMHADAARLGGDWQAALSALPGRSVHGVLAANVAGAGVRDNLERMLAAVPGLSALTIEWFASVPERAGLRNGYRNPGQLGCDRFAAAIGAHALAPGRPIIVANCGTATTIDAVTADGIFLGGMILPGLGLMATSLARNTAQLPQIAQDAALPAGFADNTDDAILSGCLAAQAGAIERAFTLHGASECIISGGAAPYIAHTLALPHRHIENIVMIGLHATARSA</sequence>
<evidence type="ECO:0000256" key="5">
    <source>
        <dbReference type="ARBA" id="ARBA00011738"/>
    </source>
</evidence>
<dbReference type="EC" id="2.7.1.33" evidence="6 16"/>
<keyword evidence="13 16" id="KW-0173">Coenzyme A biosynthesis</keyword>
<comment type="subunit">
    <text evidence="5 16">Homodimer.</text>
</comment>
<comment type="caution">
    <text evidence="16">Lacks conserved residue(s) required for the propagation of feature annotation.</text>
</comment>
<accession>A0A7W5FUD5</accession>
<dbReference type="GO" id="GO:0004594">
    <property type="term" value="F:pantothenate kinase activity"/>
    <property type="evidence" value="ECO:0007669"/>
    <property type="project" value="UniProtKB-UniRule"/>
</dbReference>
<gene>
    <name evidence="16" type="primary">coaX</name>
    <name evidence="17" type="ORF">FHS03_002114</name>
</gene>